<sequence>MKMFCSFCKQYVLNEETNVDCEIKNCNKLQHKSEASSRSVTDPDVEGGDGFAVSGVNSGSLFSGQSSPAVTSCCASSASLDPAGARWRVNTEDCRPSGKRTSHAGIDLPEVDRREKTKNRSWGVAFVEVHSNERTACRASGRTAGHCSVGSPCDFKASNGTPNKENSSTRHFLAEAADTSAQGNANGNLEYSSTTINIYLWFWCPGSGPLKSMLRRSKG</sequence>
<accession>A0A0V1LKD6</accession>
<name>A0A0V1LKD6_9BILA</name>
<organism evidence="1 2">
    <name type="scientific">Trichinella nativa</name>
    <dbReference type="NCBI Taxonomy" id="6335"/>
    <lineage>
        <taxon>Eukaryota</taxon>
        <taxon>Metazoa</taxon>
        <taxon>Ecdysozoa</taxon>
        <taxon>Nematoda</taxon>
        <taxon>Enoplea</taxon>
        <taxon>Dorylaimia</taxon>
        <taxon>Trichinellida</taxon>
        <taxon>Trichinellidae</taxon>
        <taxon>Trichinella</taxon>
    </lineage>
</organism>
<evidence type="ECO:0000313" key="2">
    <source>
        <dbReference type="Proteomes" id="UP000054721"/>
    </source>
</evidence>
<protein>
    <submittedName>
        <fullName evidence="1">Uncharacterized protein</fullName>
    </submittedName>
</protein>
<evidence type="ECO:0000313" key="1">
    <source>
        <dbReference type="EMBL" id="KRZ59946.1"/>
    </source>
</evidence>
<dbReference type="AlphaFoldDB" id="A0A0V1LKD6"/>
<dbReference type="EMBL" id="JYDW01000035">
    <property type="protein sequence ID" value="KRZ59946.1"/>
    <property type="molecule type" value="Genomic_DNA"/>
</dbReference>
<dbReference type="Proteomes" id="UP000054721">
    <property type="component" value="Unassembled WGS sequence"/>
</dbReference>
<keyword evidence="2" id="KW-1185">Reference proteome</keyword>
<reference evidence="1 2" key="1">
    <citation type="submission" date="2015-05" db="EMBL/GenBank/DDBJ databases">
        <title>Evolution of Trichinella species and genotypes.</title>
        <authorList>
            <person name="Korhonen P.K."/>
            <person name="Edoardo P."/>
            <person name="Giuseppe L.R."/>
            <person name="Gasser R.B."/>
        </authorList>
    </citation>
    <scope>NUCLEOTIDE SEQUENCE [LARGE SCALE GENOMIC DNA]</scope>
    <source>
        <strain evidence="1">ISS10</strain>
    </source>
</reference>
<comment type="caution">
    <text evidence="1">The sequence shown here is derived from an EMBL/GenBank/DDBJ whole genome shotgun (WGS) entry which is preliminary data.</text>
</comment>
<dbReference type="OrthoDB" id="10310116at2759"/>
<proteinExistence type="predicted"/>
<gene>
    <name evidence="1" type="ORF">T02_3092</name>
</gene>